<comment type="similarity">
    <text evidence="1">Belongs to the IER family.</text>
</comment>
<dbReference type="PANTHER" id="PTHR15895">
    <property type="entry name" value="IMMEDIATE EARLY RESPONSE GENE"/>
    <property type="match status" value="1"/>
</dbReference>
<evidence type="ECO:0000313" key="3">
    <source>
        <dbReference type="EMBL" id="KAK7792072.1"/>
    </source>
</evidence>
<protein>
    <recommendedName>
        <fullName evidence="5">Immediate early response gene 5-like protein</fullName>
    </recommendedName>
</protein>
<evidence type="ECO:0000256" key="2">
    <source>
        <dbReference type="SAM" id="MobiDB-lite"/>
    </source>
</evidence>
<gene>
    <name evidence="3" type="ORF">R5R35_003547</name>
</gene>
<dbReference type="EMBL" id="JAZDUA010000474">
    <property type="protein sequence ID" value="KAK7792072.1"/>
    <property type="molecule type" value="Genomic_DNA"/>
</dbReference>
<comment type="caution">
    <text evidence="3">The sequence shown here is derived from an EMBL/GenBank/DDBJ whole genome shotgun (WGS) entry which is preliminary data.</text>
</comment>
<keyword evidence="4" id="KW-1185">Reference proteome</keyword>
<evidence type="ECO:0000313" key="4">
    <source>
        <dbReference type="Proteomes" id="UP001378592"/>
    </source>
</evidence>
<dbReference type="InterPro" id="IPR008653">
    <property type="entry name" value="IER"/>
</dbReference>
<evidence type="ECO:0000256" key="1">
    <source>
        <dbReference type="ARBA" id="ARBA00006186"/>
    </source>
</evidence>
<name>A0AAN9VKK9_9ORTH</name>
<reference evidence="3 4" key="1">
    <citation type="submission" date="2024-03" db="EMBL/GenBank/DDBJ databases">
        <title>The genome assembly and annotation of the cricket Gryllus longicercus Weissman &amp; Gray.</title>
        <authorList>
            <person name="Szrajer S."/>
            <person name="Gray D."/>
            <person name="Ylla G."/>
        </authorList>
    </citation>
    <scope>NUCLEOTIDE SEQUENCE [LARGE SCALE GENOMIC DNA]</scope>
    <source>
        <strain evidence="3">DAG 2021-001</strain>
        <tissue evidence="3">Whole body minus gut</tissue>
    </source>
</reference>
<dbReference type="Proteomes" id="UP001378592">
    <property type="component" value="Unassembled WGS sequence"/>
</dbReference>
<proteinExistence type="inferred from homology"/>
<sequence length="346" mass="35903">MATEAQRLISISLTKIAQSRAQRGGVSLHKNLLVATVLQKARYVFMEEAYHMVHATGAYGASVAAGSPLQAPSPQQQQAAGDEYEQNYDDDALVALTAEEAGVGGAAAQQTSSSEEATADGHLADFLDQTSCVRCSDALPHEDKENHIPSAAAGGGYHITPDNPTYFDLDKAGAEDSSVLRDRSNAGAPPQPAALSPSTRCLKRRRGVAEWETEEAVSSILPKRAKTATQAVATAAAAASTDSAEGDDSVFLDEAALLSDCGVVGDEDEEREDGEEDTGATSMEIDRITSLVSIFSFGGLAGGDAAGAGAGLGKLTRSVSTPDLCSAQAKEGVDVLQQRPFLAMTV</sequence>
<organism evidence="3 4">
    <name type="scientific">Gryllus longicercus</name>
    <dbReference type="NCBI Taxonomy" id="2509291"/>
    <lineage>
        <taxon>Eukaryota</taxon>
        <taxon>Metazoa</taxon>
        <taxon>Ecdysozoa</taxon>
        <taxon>Arthropoda</taxon>
        <taxon>Hexapoda</taxon>
        <taxon>Insecta</taxon>
        <taxon>Pterygota</taxon>
        <taxon>Neoptera</taxon>
        <taxon>Polyneoptera</taxon>
        <taxon>Orthoptera</taxon>
        <taxon>Ensifera</taxon>
        <taxon>Gryllidea</taxon>
        <taxon>Grylloidea</taxon>
        <taxon>Gryllidae</taxon>
        <taxon>Gryllinae</taxon>
        <taxon>Gryllus</taxon>
    </lineage>
</organism>
<evidence type="ECO:0008006" key="5">
    <source>
        <dbReference type="Google" id="ProtNLM"/>
    </source>
</evidence>
<accession>A0AAN9VKK9</accession>
<dbReference type="Pfam" id="PF05760">
    <property type="entry name" value="IER"/>
    <property type="match status" value="1"/>
</dbReference>
<feature type="region of interest" description="Disordered" evidence="2">
    <location>
        <begin position="176"/>
        <end position="201"/>
    </location>
</feature>
<dbReference type="AlphaFoldDB" id="A0AAN9VKK9"/>